<dbReference type="EMBL" id="ASPP01000023">
    <property type="protein sequence ID" value="ETO37043.1"/>
    <property type="molecule type" value="Genomic_DNA"/>
</dbReference>
<evidence type="ECO:0000313" key="2">
    <source>
        <dbReference type="Proteomes" id="UP000023152"/>
    </source>
</evidence>
<evidence type="ECO:0000313" key="1">
    <source>
        <dbReference type="EMBL" id="ETO37043.1"/>
    </source>
</evidence>
<dbReference type="AlphaFoldDB" id="X6PG10"/>
<dbReference type="Proteomes" id="UP000023152">
    <property type="component" value="Unassembled WGS sequence"/>
</dbReference>
<proteinExistence type="predicted"/>
<dbReference type="InterPro" id="IPR027417">
    <property type="entry name" value="P-loop_NTPase"/>
</dbReference>
<keyword evidence="2" id="KW-1185">Reference proteome</keyword>
<gene>
    <name evidence="1" type="ORF">RFI_00020</name>
</gene>
<comment type="caution">
    <text evidence="1">The sequence shown here is derived from an EMBL/GenBank/DDBJ whole genome shotgun (WGS) entry which is preliminary data.</text>
</comment>
<reference evidence="1 2" key="1">
    <citation type="journal article" date="2013" name="Curr. Biol.">
        <title>The Genome of the Foraminiferan Reticulomyxa filosa.</title>
        <authorList>
            <person name="Glockner G."/>
            <person name="Hulsmann N."/>
            <person name="Schleicher M."/>
            <person name="Noegel A.A."/>
            <person name="Eichinger L."/>
            <person name="Gallinger C."/>
            <person name="Pawlowski J."/>
            <person name="Sierra R."/>
            <person name="Euteneuer U."/>
            <person name="Pillet L."/>
            <person name="Moustafa A."/>
            <person name="Platzer M."/>
            <person name="Groth M."/>
            <person name="Szafranski K."/>
            <person name="Schliwa M."/>
        </authorList>
    </citation>
    <scope>NUCLEOTIDE SEQUENCE [LARGE SCALE GENOMIC DNA]</scope>
</reference>
<organism evidence="1 2">
    <name type="scientific">Reticulomyxa filosa</name>
    <dbReference type="NCBI Taxonomy" id="46433"/>
    <lineage>
        <taxon>Eukaryota</taxon>
        <taxon>Sar</taxon>
        <taxon>Rhizaria</taxon>
        <taxon>Retaria</taxon>
        <taxon>Foraminifera</taxon>
        <taxon>Monothalamids</taxon>
        <taxon>Reticulomyxidae</taxon>
        <taxon>Reticulomyxa</taxon>
    </lineage>
</organism>
<accession>X6PG10</accession>
<name>X6PG10_RETFI</name>
<protein>
    <submittedName>
        <fullName evidence="1">Uncharacterized protein</fullName>
    </submittedName>
</protein>
<sequence length="231" mass="26653">MADQYLMRFYETSAKTDINVKDMFINLARDILIRNQIKEELHKQAKEKGTKIKDTPAKLEMANAKKKFFQFFVLCCVICFTIKSFNRIETPSHYAQHPTSFVQYGRHQMCVSFTIGNFPNITDPCHEAFFSLVTKQNFIFVSKQYILLNDNQLCVSPFFLFLNPPWEVEFNSYKKNKKKKCNNAKTSGIKIEDKTLAPIFSNLASLTIRPTKFPGLSVVASTKGDTNDEEQ</sequence>
<dbReference type="Gene3D" id="3.40.50.300">
    <property type="entry name" value="P-loop containing nucleotide triphosphate hydrolases"/>
    <property type="match status" value="1"/>
</dbReference>